<accession>A0A9P0M3H6</accession>
<dbReference type="PANTHER" id="PTHR46060:SF1">
    <property type="entry name" value="MARINER MOS1 TRANSPOSASE-LIKE PROTEIN"/>
    <property type="match status" value="1"/>
</dbReference>
<name>A0A9P0M3H6_ACAOB</name>
<gene>
    <name evidence="2" type="ORF">ACAOBT_LOCUS27813</name>
</gene>
<dbReference type="GO" id="GO:0071897">
    <property type="term" value="P:DNA biosynthetic process"/>
    <property type="evidence" value="ECO:0007669"/>
    <property type="project" value="UniProtKB-ARBA"/>
</dbReference>
<dbReference type="Gene3D" id="1.10.10.1450">
    <property type="match status" value="1"/>
</dbReference>
<reference evidence="2" key="1">
    <citation type="submission" date="2022-03" db="EMBL/GenBank/DDBJ databases">
        <authorList>
            <person name="Sayadi A."/>
        </authorList>
    </citation>
    <scope>NUCLEOTIDE SEQUENCE</scope>
</reference>
<sequence>MELNREHFRAIIYYNFQRQLSQQECLAELLSVFGNEVPHQSTISRWYGEFKRGRVSFRDDSGNTKNVYSIVSGDESWIYCYEPETKRQSAVWVFQGEEKPTQVIRSRSVSKNMVVTFVITELRKINPERRIILHQDNASSHTAQKTRQYLTEENVELLDHPPYKEAVDAFKNAVLDLPANEWDKCFKNWFERMQMCIILLLLSLDINKASGPDLIPAILAPVLSRLFPVSYESGTFLENWKFAHKCINRELLDYLECHSLISDRQYGFRHQRSTGDLLAYVTQLWSKLIQSHGEAHVVALDITKAFDQLWHAALLSKLPSYGLPEKFCRWFSSSSHNVNAGVPQGSVLAPTLVLLYISDLLSCTINPIHSFADDSTLHAGIHSDKSISAAELEKRRLAMTSSLTRDLDSISAWGRNNLVQFNASKTQYCTLTNKNQHCNACHFSSDIFFQDIN</sequence>
<dbReference type="Gene3D" id="3.30.420.10">
    <property type="entry name" value="Ribonuclease H-like superfamily/Ribonuclease H"/>
    <property type="match status" value="1"/>
</dbReference>
<evidence type="ECO:0000313" key="3">
    <source>
        <dbReference type="Proteomes" id="UP001152888"/>
    </source>
</evidence>
<dbReference type="InterPro" id="IPR000477">
    <property type="entry name" value="RT_dom"/>
</dbReference>
<dbReference type="InterPro" id="IPR052709">
    <property type="entry name" value="Transposase-MT_Hybrid"/>
</dbReference>
<dbReference type="Proteomes" id="UP001152888">
    <property type="component" value="Unassembled WGS sequence"/>
</dbReference>
<dbReference type="AlphaFoldDB" id="A0A9P0M3H6"/>
<evidence type="ECO:0000313" key="2">
    <source>
        <dbReference type="EMBL" id="CAH2004114.1"/>
    </source>
</evidence>
<dbReference type="OrthoDB" id="10017160at2759"/>
<dbReference type="Pfam" id="PF17906">
    <property type="entry name" value="HTH_48"/>
    <property type="match status" value="1"/>
</dbReference>
<dbReference type="InterPro" id="IPR043502">
    <property type="entry name" value="DNA/RNA_pol_sf"/>
</dbReference>
<dbReference type="EMBL" id="CAKOFQ010007572">
    <property type="protein sequence ID" value="CAH2004114.1"/>
    <property type="molecule type" value="Genomic_DNA"/>
</dbReference>
<dbReference type="CDD" id="cd01650">
    <property type="entry name" value="RT_nLTR_like"/>
    <property type="match status" value="1"/>
</dbReference>
<dbReference type="GO" id="GO:0003676">
    <property type="term" value="F:nucleic acid binding"/>
    <property type="evidence" value="ECO:0007669"/>
    <property type="project" value="InterPro"/>
</dbReference>
<feature type="domain" description="Reverse transcriptase" evidence="1">
    <location>
        <begin position="103"/>
        <end position="453"/>
    </location>
</feature>
<dbReference type="Pfam" id="PF00078">
    <property type="entry name" value="RVT_1"/>
    <property type="match status" value="1"/>
</dbReference>
<keyword evidence="3" id="KW-1185">Reference proteome</keyword>
<protein>
    <recommendedName>
        <fullName evidence="1">Reverse transcriptase domain-containing protein</fullName>
    </recommendedName>
</protein>
<dbReference type="SUPFAM" id="SSF56672">
    <property type="entry name" value="DNA/RNA polymerases"/>
    <property type="match status" value="1"/>
</dbReference>
<comment type="caution">
    <text evidence="2">The sequence shown here is derived from an EMBL/GenBank/DDBJ whole genome shotgun (WGS) entry which is preliminary data.</text>
</comment>
<proteinExistence type="predicted"/>
<dbReference type="InterPro" id="IPR036397">
    <property type="entry name" value="RNaseH_sf"/>
</dbReference>
<dbReference type="InterPro" id="IPR041426">
    <property type="entry name" value="Mos1_HTH"/>
</dbReference>
<dbReference type="PROSITE" id="PS50878">
    <property type="entry name" value="RT_POL"/>
    <property type="match status" value="1"/>
</dbReference>
<dbReference type="PANTHER" id="PTHR46060">
    <property type="entry name" value="MARINER MOS1 TRANSPOSASE-LIKE PROTEIN"/>
    <property type="match status" value="1"/>
</dbReference>
<organism evidence="2 3">
    <name type="scientific">Acanthoscelides obtectus</name>
    <name type="common">Bean weevil</name>
    <name type="synonym">Bruchus obtectus</name>
    <dbReference type="NCBI Taxonomy" id="200917"/>
    <lineage>
        <taxon>Eukaryota</taxon>
        <taxon>Metazoa</taxon>
        <taxon>Ecdysozoa</taxon>
        <taxon>Arthropoda</taxon>
        <taxon>Hexapoda</taxon>
        <taxon>Insecta</taxon>
        <taxon>Pterygota</taxon>
        <taxon>Neoptera</taxon>
        <taxon>Endopterygota</taxon>
        <taxon>Coleoptera</taxon>
        <taxon>Polyphaga</taxon>
        <taxon>Cucujiformia</taxon>
        <taxon>Chrysomeloidea</taxon>
        <taxon>Chrysomelidae</taxon>
        <taxon>Bruchinae</taxon>
        <taxon>Bruchini</taxon>
        <taxon>Acanthoscelides</taxon>
    </lineage>
</organism>
<evidence type="ECO:0000259" key="1">
    <source>
        <dbReference type="PROSITE" id="PS50878"/>
    </source>
</evidence>